<dbReference type="GO" id="GO:0016836">
    <property type="term" value="F:hydro-lyase activity"/>
    <property type="evidence" value="ECO:0007669"/>
    <property type="project" value="InterPro"/>
</dbReference>
<dbReference type="PANTHER" id="PTHR43345:SF2">
    <property type="entry name" value="3-ISOPROPYLMALATE DEHYDRATASE SMALL SUBUNIT 1"/>
    <property type="match status" value="1"/>
</dbReference>
<evidence type="ECO:0000313" key="5">
    <source>
        <dbReference type="Proteomes" id="UP000006565"/>
    </source>
</evidence>
<dbReference type="eggNOG" id="arCOG02230">
    <property type="taxonomic scope" value="Archaea"/>
</dbReference>
<dbReference type="AlphaFoldDB" id="E1REJ1"/>
<name>E1REJ1_METP4</name>
<dbReference type="Pfam" id="PF00694">
    <property type="entry name" value="Aconitase_C"/>
    <property type="match status" value="1"/>
</dbReference>
<dbReference type="PANTHER" id="PTHR43345">
    <property type="entry name" value="3-ISOPROPYLMALATE DEHYDRATASE SMALL SUBUNIT 2-RELATED-RELATED"/>
    <property type="match status" value="1"/>
</dbReference>
<dbReference type="STRING" id="679926.Mpet_2490"/>
<evidence type="ECO:0000256" key="2">
    <source>
        <dbReference type="ARBA" id="ARBA00023239"/>
    </source>
</evidence>
<dbReference type="RefSeq" id="WP_013330407.1">
    <property type="nucleotide sequence ID" value="NC_014507.1"/>
</dbReference>
<protein>
    <submittedName>
        <fullName evidence="4">3-isopropylmalate dehydratase, small subunit</fullName>
    </submittedName>
</protein>
<dbReference type="GeneID" id="9744983"/>
<dbReference type="NCBIfam" id="TIGR02087">
    <property type="entry name" value="LEUD_arch"/>
    <property type="match status" value="1"/>
</dbReference>
<gene>
    <name evidence="4" type="ordered locus">Mpet_2490</name>
</gene>
<dbReference type="InterPro" id="IPR050075">
    <property type="entry name" value="LeuD"/>
</dbReference>
<accession>E1REJ1</accession>
<dbReference type="SUPFAM" id="SSF52016">
    <property type="entry name" value="LeuD/IlvD-like"/>
    <property type="match status" value="1"/>
</dbReference>
<keyword evidence="2" id="KW-0456">Lyase</keyword>
<comment type="similarity">
    <text evidence="1">Belongs to the LeuD family. LeuD type 2 subfamily.</text>
</comment>
<dbReference type="InterPro" id="IPR000573">
    <property type="entry name" value="AconitaseA/IPMdHydase_ssu_swvl"/>
</dbReference>
<feature type="domain" description="Aconitase A/isopropylmalate dehydratase small subunit swivel" evidence="3">
    <location>
        <begin position="61"/>
        <end position="108"/>
    </location>
</feature>
<evidence type="ECO:0000259" key="3">
    <source>
        <dbReference type="Pfam" id="PF00694"/>
    </source>
</evidence>
<dbReference type="InterPro" id="IPR011827">
    <property type="entry name" value="LeuD_type2/HacB/DmdB"/>
</dbReference>
<dbReference type="EMBL" id="CP002117">
    <property type="protein sequence ID" value="ADN37234.1"/>
    <property type="molecule type" value="Genomic_DNA"/>
</dbReference>
<dbReference type="InterPro" id="IPR015928">
    <property type="entry name" value="Aconitase/3IPM_dehydase_swvl"/>
</dbReference>
<proteinExistence type="inferred from homology"/>
<dbReference type="HOGENOM" id="CLU_081378_1_1_2"/>
<reference evidence="4 5" key="1">
    <citation type="journal article" date="2010" name="Stand. Genomic Sci.">
        <title>Complete genome sequence of Methanoplanus petrolearius type strain (SEBR 4847).</title>
        <authorList>
            <person name="Brambilla E."/>
            <person name="Djao O.D."/>
            <person name="Daligault H."/>
            <person name="Lapidus A."/>
            <person name="Lucas S."/>
            <person name="Hammon N."/>
            <person name="Nolan M."/>
            <person name="Tice H."/>
            <person name="Cheng J.F."/>
            <person name="Han C."/>
            <person name="Tapia R."/>
            <person name="Goodwin L."/>
            <person name="Pitluck S."/>
            <person name="Liolios K."/>
            <person name="Ivanova N."/>
            <person name="Mavromatis K."/>
            <person name="Mikhailova N."/>
            <person name="Pati A."/>
            <person name="Chen A."/>
            <person name="Palaniappan K."/>
            <person name="Land M."/>
            <person name="Hauser L."/>
            <person name="Chang Y.J."/>
            <person name="Jeffries C.D."/>
            <person name="Rohde M."/>
            <person name="Spring S."/>
            <person name="Sikorski J."/>
            <person name="Goker M."/>
            <person name="Woyke T."/>
            <person name="Bristow J."/>
            <person name="Eisen J.A."/>
            <person name="Markowitz V."/>
            <person name="Hugenholtz P."/>
            <person name="Kyrpides N.C."/>
            <person name="Klenk H.P."/>
        </authorList>
    </citation>
    <scope>NUCLEOTIDE SEQUENCE [LARGE SCALE GENOMIC DNA]</scope>
    <source>
        <strain evidence="5">DSM 11571 / OCM 486 / SEBR 4847</strain>
    </source>
</reference>
<sequence>MSKVSDSNSIKGSGHAVCVGDDVDTDMIIAGRYLRTKNKNLWAEHAFEDYDPTIAGRLSGSVIVAGKNFGCGSSREQAAAALKAAGVKAVIAKSFARIFFRNAINLGIPLFEVAGFECKDGKEVSFDLEDAVVECGGRSYESVRLSDRMNEIIAAGGLIEYLGRRK</sequence>
<dbReference type="Proteomes" id="UP000006565">
    <property type="component" value="Chromosome"/>
</dbReference>
<evidence type="ECO:0000256" key="1">
    <source>
        <dbReference type="ARBA" id="ARBA00009869"/>
    </source>
</evidence>
<evidence type="ECO:0000313" key="4">
    <source>
        <dbReference type="EMBL" id="ADN37234.1"/>
    </source>
</evidence>
<keyword evidence="5" id="KW-1185">Reference proteome</keyword>
<organism evidence="4 5">
    <name type="scientific">Methanolacinia petrolearia (strain DSM 11571 / OCM 486 / SEBR 4847)</name>
    <name type="common">Methanoplanus petrolearius</name>
    <dbReference type="NCBI Taxonomy" id="679926"/>
    <lineage>
        <taxon>Archaea</taxon>
        <taxon>Methanobacteriati</taxon>
        <taxon>Methanobacteriota</taxon>
        <taxon>Stenosarchaea group</taxon>
        <taxon>Methanomicrobia</taxon>
        <taxon>Methanomicrobiales</taxon>
        <taxon>Methanomicrobiaceae</taxon>
        <taxon>Methanolacinia</taxon>
    </lineage>
</organism>
<dbReference type="KEGG" id="mpi:Mpet_2490"/>
<dbReference type="Gene3D" id="3.20.19.10">
    <property type="entry name" value="Aconitase, domain 4"/>
    <property type="match status" value="1"/>
</dbReference>